<dbReference type="GO" id="GO:0061630">
    <property type="term" value="F:ubiquitin protein ligase activity"/>
    <property type="evidence" value="ECO:0007669"/>
    <property type="project" value="UniProtKB-EC"/>
</dbReference>
<feature type="transmembrane region" description="Helical" evidence="15">
    <location>
        <begin position="1240"/>
        <end position="1263"/>
    </location>
</feature>
<evidence type="ECO:0000256" key="8">
    <source>
        <dbReference type="ARBA" id="ARBA00022771"/>
    </source>
</evidence>
<proteinExistence type="predicted"/>
<evidence type="ECO:0000256" key="5">
    <source>
        <dbReference type="ARBA" id="ARBA00022679"/>
    </source>
</evidence>
<dbReference type="CDD" id="cd16702">
    <property type="entry name" value="RING_CH-C4HC3_MARCH6"/>
    <property type="match status" value="1"/>
</dbReference>
<dbReference type="EC" id="2.3.2.27" evidence="4"/>
<dbReference type="Pfam" id="PF12906">
    <property type="entry name" value="RINGv"/>
    <property type="match status" value="1"/>
</dbReference>
<feature type="transmembrane region" description="Helical" evidence="15">
    <location>
        <begin position="881"/>
        <end position="901"/>
    </location>
</feature>
<gene>
    <name evidence="18" type="ORF">ACN38_g6865</name>
</gene>
<feature type="region of interest" description="Disordered" evidence="14">
    <location>
        <begin position="343"/>
        <end position="364"/>
    </location>
</feature>
<dbReference type="InterPro" id="IPR011016">
    <property type="entry name" value="Znf_RING-CH"/>
</dbReference>
<dbReference type="GO" id="GO:0036503">
    <property type="term" value="P:ERAD pathway"/>
    <property type="evidence" value="ECO:0007669"/>
    <property type="project" value="TreeGrafter"/>
</dbReference>
<evidence type="ECO:0000256" key="4">
    <source>
        <dbReference type="ARBA" id="ARBA00012483"/>
    </source>
</evidence>
<dbReference type="EMBL" id="LHQQ01000110">
    <property type="protein sequence ID" value="KOS42256.1"/>
    <property type="molecule type" value="Genomic_DNA"/>
</dbReference>
<comment type="subcellular location">
    <subcellularLocation>
        <location evidence="2">Membrane</location>
        <topology evidence="2">Multi-pass membrane protein</topology>
    </subcellularLocation>
</comment>
<feature type="transmembrane region" description="Helical" evidence="15">
    <location>
        <begin position="669"/>
        <end position="687"/>
    </location>
</feature>
<comment type="caution">
    <text evidence="18">The sequence shown here is derived from an EMBL/GenBank/DDBJ whole genome shotgun (WGS) entry which is preliminary data.</text>
</comment>
<evidence type="ECO:0000256" key="6">
    <source>
        <dbReference type="ARBA" id="ARBA00022692"/>
    </source>
</evidence>
<keyword evidence="7" id="KW-0479">Metal-binding</keyword>
<keyword evidence="11 15" id="KW-1133">Transmembrane helix</keyword>
<keyword evidence="8 13" id="KW-0863">Zinc-finger</keyword>
<evidence type="ECO:0000256" key="1">
    <source>
        <dbReference type="ARBA" id="ARBA00000900"/>
    </source>
</evidence>
<feature type="transmembrane region" description="Helical" evidence="15">
    <location>
        <begin position="1037"/>
        <end position="1060"/>
    </location>
</feature>
<feature type="compositionally biased region" description="Polar residues" evidence="14">
    <location>
        <begin position="468"/>
        <end position="477"/>
    </location>
</feature>
<evidence type="ECO:0000256" key="15">
    <source>
        <dbReference type="SAM" id="Phobius"/>
    </source>
</evidence>
<dbReference type="InterPro" id="IPR001841">
    <property type="entry name" value="Znf_RING"/>
</dbReference>
<evidence type="ECO:0000259" key="16">
    <source>
        <dbReference type="PROSITE" id="PS50089"/>
    </source>
</evidence>
<dbReference type="PANTHER" id="PTHR13145">
    <property type="entry name" value="SSM4 PROTEIN"/>
    <property type="match status" value="1"/>
</dbReference>
<evidence type="ECO:0000313" key="19">
    <source>
        <dbReference type="Proteomes" id="UP000037696"/>
    </source>
</evidence>
<feature type="region of interest" description="Disordered" evidence="14">
    <location>
        <begin position="468"/>
        <end position="526"/>
    </location>
</feature>
<keyword evidence="19" id="KW-1185">Reference proteome</keyword>
<evidence type="ECO:0000259" key="17">
    <source>
        <dbReference type="PROSITE" id="PS51292"/>
    </source>
</evidence>
<feature type="region of interest" description="Disordered" evidence="14">
    <location>
        <begin position="377"/>
        <end position="400"/>
    </location>
</feature>
<name>A0A0M8NZ86_9EURO</name>
<dbReference type="InterPro" id="IPR013083">
    <property type="entry name" value="Znf_RING/FYVE/PHD"/>
</dbReference>
<dbReference type="OrthoDB" id="1108038at2759"/>
<feature type="domain" description="RING-CH-type" evidence="17">
    <location>
        <begin position="31"/>
        <end position="92"/>
    </location>
</feature>
<keyword evidence="12 15" id="KW-0472">Membrane</keyword>
<organism evidence="18 19">
    <name type="scientific">Penicillium nordicum</name>
    <dbReference type="NCBI Taxonomy" id="229535"/>
    <lineage>
        <taxon>Eukaryota</taxon>
        <taxon>Fungi</taxon>
        <taxon>Dikarya</taxon>
        <taxon>Ascomycota</taxon>
        <taxon>Pezizomycotina</taxon>
        <taxon>Eurotiomycetes</taxon>
        <taxon>Eurotiomycetidae</taxon>
        <taxon>Eurotiales</taxon>
        <taxon>Aspergillaceae</taxon>
        <taxon>Penicillium</taxon>
    </lineage>
</organism>
<feature type="transmembrane region" description="Helical" evidence="15">
    <location>
        <begin position="641"/>
        <end position="662"/>
    </location>
</feature>
<dbReference type="Proteomes" id="UP000037696">
    <property type="component" value="Unassembled WGS sequence"/>
</dbReference>
<feature type="transmembrane region" description="Helical" evidence="15">
    <location>
        <begin position="1283"/>
        <end position="1301"/>
    </location>
</feature>
<feature type="transmembrane region" description="Helical" evidence="15">
    <location>
        <begin position="1428"/>
        <end position="1449"/>
    </location>
</feature>
<feature type="transmembrane region" description="Helical" evidence="15">
    <location>
        <begin position="1469"/>
        <end position="1488"/>
    </location>
</feature>
<keyword evidence="6 15" id="KW-0812">Transmembrane</keyword>
<feature type="transmembrane region" description="Helical" evidence="15">
    <location>
        <begin position="707"/>
        <end position="728"/>
    </location>
</feature>
<keyword evidence="9" id="KW-0833">Ubl conjugation pathway</keyword>
<reference evidence="18 19" key="1">
    <citation type="submission" date="2015-08" db="EMBL/GenBank/DDBJ databases">
        <title>Genome sequencing of Penicillium nordicum.</title>
        <authorList>
            <person name="Nguyen H.D."/>
            <person name="Seifert K.A."/>
        </authorList>
    </citation>
    <scope>NUCLEOTIDE SEQUENCE [LARGE SCALE GENOMIC DNA]</scope>
    <source>
        <strain evidence="18 19">DAOMC 185683</strain>
    </source>
</reference>
<evidence type="ECO:0000256" key="7">
    <source>
        <dbReference type="ARBA" id="ARBA00022723"/>
    </source>
</evidence>
<dbReference type="PROSITE" id="PS51292">
    <property type="entry name" value="ZF_RING_CH"/>
    <property type="match status" value="1"/>
</dbReference>
<feature type="transmembrane region" description="Helical" evidence="15">
    <location>
        <begin position="1338"/>
        <end position="1363"/>
    </location>
</feature>
<dbReference type="Pfam" id="PF23113">
    <property type="entry name" value="MARCHF6_C"/>
    <property type="match status" value="1"/>
</dbReference>
<keyword evidence="5" id="KW-0808">Transferase</keyword>
<feature type="transmembrane region" description="Helical" evidence="15">
    <location>
        <begin position="120"/>
        <end position="139"/>
    </location>
</feature>
<evidence type="ECO:0000256" key="14">
    <source>
        <dbReference type="SAM" id="MobiDB-lite"/>
    </source>
</evidence>
<dbReference type="InterPro" id="IPR056521">
    <property type="entry name" value="MARCHF6-like_C"/>
</dbReference>
<evidence type="ECO:0000256" key="3">
    <source>
        <dbReference type="ARBA" id="ARBA00004906"/>
    </source>
</evidence>
<evidence type="ECO:0000256" key="11">
    <source>
        <dbReference type="ARBA" id="ARBA00022989"/>
    </source>
</evidence>
<evidence type="ECO:0000256" key="2">
    <source>
        <dbReference type="ARBA" id="ARBA00004141"/>
    </source>
</evidence>
<evidence type="ECO:0000313" key="18">
    <source>
        <dbReference type="EMBL" id="KOS42256.1"/>
    </source>
</evidence>
<comment type="pathway">
    <text evidence="3">Protein modification; protein ubiquitination.</text>
</comment>
<dbReference type="GO" id="GO:0008270">
    <property type="term" value="F:zinc ion binding"/>
    <property type="evidence" value="ECO:0007669"/>
    <property type="project" value="UniProtKB-KW"/>
</dbReference>
<evidence type="ECO:0000256" key="13">
    <source>
        <dbReference type="PROSITE-ProRule" id="PRU00175"/>
    </source>
</evidence>
<dbReference type="STRING" id="229535.A0A0M8NZ86"/>
<dbReference type="Gene3D" id="3.30.40.10">
    <property type="entry name" value="Zinc/RING finger domain, C3HC4 (zinc finger)"/>
    <property type="match status" value="1"/>
</dbReference>
<feature type="transmembrane region" description="Helical" evidence="15">
    <location>
        <begin position="293"/>
        <end position="312"/>
    </location>
</feature>
<dbReference type="Pfam" id="PF25417">
    <property type="entry name" value="DUF7889"/>
    <property type="match status" value="1"/>
</dbReference>
<comment type="catalytic activity">
    <reaction evidence="1">
        <text>S-ubiquitinyl-[E2 ubiquitin-conjugating enzyme]-L-cysteine + [acceptor protein]-L-lysine = [E2 ubiquitin-conjugating enzyme]-L-cysteine + N(6)-ubiquitinyl-[acceptor protein]-L-lysine.</text>
        <dbReference type="EC" id="2.3.2.27"/>
    </reaction>
</comment>
<dbReference type="SUPFAM" id="SSF57850">
    <property type="entry name" value="RING/U-box"/>
    <property type="match status" value="1"/>
</dbReference>
<dbReference type="FunFam" id="3.30.40.10:FF:000287">
    <property type="entry name" value="RING finger membrane protein"/>
    <property type="match status" value="1"/>
</dbReference>
<dbReference type="InterPro" id="IPR057211">
    <property type="entry name" value="DUF7889"/>
</dbReference>
<sequence length="1528" mass="169165">MEPADNQFRHNADNTAFPDLMNDPAYDEREKGFDDLDTCRICHGEATEEEPLFYPCKCSGSIKFVHQICLVEWLSHSQKKHCELCKTPFRFTKLYDPNMPTSLPAPLFAKQALIQCFRTLVTWLRFVLVAFVWLGWLPWSMRAIWRALFWLADGRWSANENGRNQVAQTAEGGLGQLFSNGTAVNAAITDSITSTISNAATSSTTAVPSARSSILNFSAGEPLMLTLIKKVIPTLFMPAFTSTVGQGNGQNNATVSSTKPRYPSWLSDVKFLNSLTPYPTINNMIMDTLEGQLITLLVVVAFILLFLIREWVVQQQPMVNIAEGEREAALQLIANANNQINDRVNEEGGLGQPEPNPAHPENEVNDGRAAAHELDNHIHPHLAPPPSPGLSSNDSEYGLAGSEGELRDYHVNDPEYETEGPPPTARALAFRDLVARTHGNHEEMLRILREEAHGDDLDWIVNAITGATSNRDSSAGPSTRPDDSDNSEDSDSADAVNLEDGGIGDHSPNAHAGPSAQNADHGLPTRDNAIPVINVQVDDRPPLGFTERLFEWFWGDITPAERGTEEPVPEDDEHIVQDPALEDPFVPLPNRMGNMQADAAADAAAAAADAGLDPNDIDAIEGDDFEGIMDLIGMHGPIFGLFQNGVFCALLIAFTVAIGIWLPYLWGKIALVLLANPLELVIGVPITTVEVVADIALDTLIGVVGYLMYWFSLVFKIVLSPFSALLPIGEWIGRDKSVTSASLSLIDASSHRLNKVVKAFLVFHESDIPMFSVLSHQALKLHQARLGAVFQSVYATVKFILHDFPLRLVTLGVPGALSLDFDISYLKNFIGQAQQQLVTFAKSSLFSMPGTRFMNASAAKAASATVPVDYDLAVWDSKDRVIAIFMGYFLAFMIGLLYLRITGLLSGVNRGQRIEGLLAEVLIQAGGVMKVILIIGIEMIVFPLYCGSLLDIALLPLFSDATVASRIDFTAASPLTSLFVHWFVGTCYMFHFALFVSMCRKILRSGVLYFIRDPDDPTFHPIRDVLERSITTQLRKIGFSALVYGALVIVCLGGVVWGLHFTLDGVLPIHWSASAPMLEFPVDLLFYNFVLPVVIQSFKPSDGLHDLYDWWFHKCAHFLRLSNFFFPERHLEEEGYHVRKTWWGILSRSQGDWEHPVIGDDQQAAAERENRDVYFLRDGRYVRAPGSDQVRIPKGNHVFLEVTEDNERVDRKPDPADGLHGRSSNMFTKVYIPPSFRTRIAAFILLIWLFAATTGVGITIIPLVIGRKIIGSYSSTPAPVNDVYAFSSGLCVVGALAYLAYHSSTALEFVREHSSAYLRSPRQAAQTSLGLVMHAARLLYMAQVAIILLPSLFALLTELYALIPAHTLFGDGESHVVHVVQDWALGVLYVQMGIKLTYWRPHSWLAAAVNSVFQDGWLKPNVSLATRALVLPIILFTAAAVTLPLAFGFIVRWTIFYSYVGVQPNIYRYAYPTTLLIVLSVWMAHLLLKRVAVWRTNIRDEVYLIGERLHNFSEKRARDVGVSRVMTG</sequence>
<evidence type="ECO:0000256" key="12">
    <source>
        <dbReference type="ARBA" id="ARBA00023136"/>
    </source>
</evidence>
<dbReference type="PANTHER" id="PTHR13145:SF0">
    <property type="entry name" value="E3 UBIQUITIN-PROTEIN LIGASE MARCHF6"/>
    <property type="match status" value="1"/>
</dbReference>
<dbReference type="SMART" id="SM00744">
    <property type="entry name" value="RINGv"/>
    <property type="match status" value="1"/>
</dbReference>
<dbReference type="PROSITE" id="PS50089">
    <property type="entry name" value="ZF_RING_2"/>
    <property type="match status" value="1"/>
</dbReference>
<protein>
    <recommendedName>
        <fullName evidence="4">RING-type E3 ubiquitin transferase</fullName>
        <ecNumber evidence="4">2.3.2.27</ecNumber>
    </recommendedName>
</protein>
<feature type="domain" description="RING-type" evidence="16">
    <location>
        <begin position="39"/>
        <end position="86"/>
    </location>
</feature>
<evidence type="ECO:0000256" key="9">
    <source>
        <dbReference type="ARBA" id="ARBA00022786"/>
    </source>
</evidence>
<keyword evidence="10" id="KW-0862">Zinc</keyword>
<evidence type="ECO:0000256" key="10">
    <source>
        <dbReference type="ARBA" id="ARBA00022833"/>
    </source>
</evidence>
<feature type="transmembrane region" description="Helical" evidence="15">
    <location>
        <begin position="979"/>
        <end position="999"/>
    </location>
</feature>
<accession>A0A0M8NZ86</accession>
<dbReference type="GO" id="GO:0005789">
    <property type="term" value="C:endoplasmic reticulum membrane"/>
    <property type="evidence" value="ECO:0007669"/>
    <property type="project" value="TreeGrafter"/>
</dbReference>